<comment type="subunit">
    <text evidence="3">Supercomplex made of cofactors A to E. Cofactors A and D function by capturing and stabilizing tubulin in a quasi-native conformation. Cofactor E binds to the cofactor D-tubulin complex; interaction with cofactor C then causes the release of tubulin polypeptides that are committed to the native state.</text>
</comment>
<dbReference type="Pfam" id="PF02970">
    <property type="entry name" value="TBCA"/>
    <property type="match status" value="1"/>
</dbReference>
<sequence length="117" mass="13546">MSKTVKDLKIKTKSLHRIMKDQEYTEKEILSQQNRIQSVKDNPEKDEHDVKKQEEVLAEYLSARGDEFERLKDFTGKLKEFMEGIEQELVELKESEEVKAAYKALADATAVIVAKES</sequence>
<dbReference type="GO" id="GO:0048487">
    <property type="term" value="F:beta-tubulin binding"/>
    <property type="evidence" value="ECO:0007669"/>
    <property type="project" value="InterPro"/>
</dbReference>
<gene>
    <name evidence="4" type="ORF">PANT1444_LOCUS9261</name>
</gene>
<evidence type="ECO:0000313" key="4">
    <source>
        <dbReference type="EMBL" id="CAD8486227.1"/>
    </source>
</evidence>
<evidence type="ECO:0000256" key="3">
    <source>
        <dbReference type="RuleBase" id="RU364030"/>
    </source>
</evidence>
<keyword evidence="3" id="KW-0493">Microtubule</keyword>
<dbReference type="GO" id="GO:0007021">
    <property type="term" value="P:tubulin complex assembly"/>
    <property type="evidence" value="ECO:0007669"/>
    <property type="project" value="UniProtKB-UniRule"/>
</dbReference>
<dbReference type="SUPFAM" id="SSF46988">
    <property type="entry name" value="Tubulin chaperone cofactor A"/>
    <property type="match status" value="1"/>
</dbReference>
<dbReference type="InterPro" id="IPR004226">
    <property type="entry name" value="TBCA"/>
</dbReference>
<dbReference type="EMBL" id="HBEP01016285">
    <property type="protein sequence ID" value="CAD8486227.1"/>
    <property type="molecule type" value="Transcribed_RNA"/>
</dbReference>
<comment type="similarity">
    <text evidence="1 3">Belongs to the TBCA family.</text>
</comment>
<keyword evidence="3" id="KW-0206">Cytoskeleton</keyword>
<keyword evidence="2 3" id="KW-0143">Chaperone</keyword>
<comment type="subcellular location">
    <subcellularLocation>
        <location evidence="3">Cytoplasm</location>
        <location evidence="3">Cytoskeleton</location>
    </subcellularLocation>
</comment>
<organism evidence="4">
    <name type="scientific">Phaeocystis antarctica</name>
    <dbReference type="NCBI Taxonomy" id="33657"/>
    <lineage>
        <taxon>Eukaryota</taxon>
        <taxon>Haptista</taxon>
        <taxon>Haptophyta</taxon>
        <taxon>Prymnesiophyceae</taxon>
        <taxon>Phaeocystales</taxon>
        <taxon>Phaeocystaceae</taxon>
        <taxon>Phaeocystis</taxon>
    </lineage>
</organism>
<dbReference type="PANTHER" id="PTHR21500:SF0">
    <property type="entry name" value="TUBULIN-SPECIFIC CHAPERONE A"/>
    <property type="match status" value="1"/>
</dbReference>
<evidence type="ECO:0000256" key="2">
    <source>
        <dbReference type="ARBA" id="ARBA00023186"/>
    </source>
</evidence>
<name>A0A7S0EJI4_9EUKA</name>
<dbReference type="AlphaFoldDB" id="A0A7S0EJI4"/>
<dbReference type="GO" id="GO:0007023">
    <property type="term" value="P:post-chaperonin tubulin folding pathway"/>
    <property type="evidence" value="ECO:0007669"/>
    <property type="project" value="UniProtKB-UniRule"/>
</dbReference>
<reference evidence="4" key="1">
    <citation type="submission" date="2021-01" db="EMBL/GenBank/DDBJ databases">
        <authorList>
            <person name="Corre E."/>
            <person name="Pelletier E."/>
            <person name="Niang G."/>
            <person name="Scheremetjew M."/>
            <person name="Finn R."/>
            <person name="Kale V."/>
            <person name="Holt S."/>
            <person name="Cochrane G."/>
            <person name="Meng A."/>
            <person name="Brown T."/>
            <person name="Cohen L."/>
        </authorList>
    </citation>
    <scope>NUCLEOTIDE SEQUENCE</scope>
    <source>
        <strain evidence="4">CCMP1374</strain>
    </source>
</reference>
<dbReference type="InterPro" id="IPR036126">
    <property type="entry name" value="TBCA_sf"/>
</dbReference>
<evidence type="ECO:0000256" key="1">
    <source>
        <dbReference type="ARBA" id="ARBA00006806"/>
    </source>
</evidence>
<accession>A0A7S0EJI4</accession>
<dbReference type="PANTHER" id="PTHR21500">
    <property type="entry name" value="TUBULIN-SPECIFIC CHAPERONE A"/>
    <property type="match status" value="1"/>
</dbReference>
<dbReference type="Gene3D" id="1.20.58.90">
    <property type="match status" value="1"/>
</dbReference>
<dbReference type="GO" id="GO:0005829">
    <property type="term" value="C:cytosol"/>
    <property type="evidence" value="ECO:0007669"/>
    <property type="project" value="TreeGrafter"/>
</dbReference>
<dbReference type="GO" id="GO:0005874">
    <property type="term" value="C:microtubule"/>
    <property type="evidence" value="ECO:0007669"/>
    <property type="project" value="UniProtKB-KW"/>
</dbReference>
<proteinExistence type="inferred from homology"/>
<protein>
    <recommendedName>
        <fullName evidence="3">Tubulin-specific chaperone A</fullName>
    </recommendedName>
</protein>
<keyword evidence="3" id="KW-0963">Cytoplasm</keyword>